<dbReference type="GO" id="GO:0006508">
    <property type="term" value="P:proteolysis"/>
    <property type="evidence" value="ECO:0007669"/>
    <property type="project" value="InterPro"/>
</dbReference>
<proteinExistence type="inferred from homology"/>
<dbReference type="RefSeq" id="WP_027261413.1">
    <property type="nucleotide sequence ID" value="NZ_FPAW01000055.1"/>
</dbReference>
<dbReference type="eggNOG" id="COG2027">
    <property type="taxonomic scope" value="Bacteria"/>
</dbReference>
<dbReference type="SUPFAM" id="SSF56601">
    <property type="entry name" value="beta-lactamase/transpeptidase-like"/>
    <property type="match status" value="1"/>
</dbReference>
<keyword evidence="2" id="KW-0378">Hydrolase</keyword>
<keyword evidence="3" id="KW-0121">Carboxypeptidase</keyword>
<protein>
    <submittedName>
        <fullName evidence="3">D-alanyl-D-alanine carboxypeptidase / D-alanyl-D-alanine-endopeptidase (Penicillin-binding protein 4)</fullName>
    </submittedName>
</protein>
<dbReference type="PRINTS" id="PR00922">
    <property type="entry name" value="DADACBPTASE3"/>
</dbReference>
<dbReference type="Proteomes" id="UP000182466">
    <property type="component" value="Unassembled WGS sequence"/>
</dbReference>
<organism evidence="3 4">
    <name type="scientific">Sedimentitalea nanhaiensis</name>
    <dbReference type="NCBI Taxonomy" id="999627"/>
    <lineage>
        <taxon>Bacteria</taxon>
        <taxon>Pseudomonadati</taxon>
        <taxon>Pseudomonadota</taxon>
        <taxon>Alphaproteobacteria</taxon>
        <taxon>Rhodobacterales</taxon>
        <taxon>Paracoccaceae</taxon>
        <taxon>Sedimentitalea</taxon>
    </lineage>
</organism>
<gene>
    <name evidence="3" type="ORF">SAMN05216236_15516</name>
</gene>
<dbReference type="Pfam" id="PF02113">
    <property type="entry name" value="Peptidase_S13"/>
    <property type="match status" value="1"/>
</dbReference>
<dbReference type="AlphaFoldDB" id="A0A1I7EAM7"/>
<dbReference type="OrthoDB" id="5372081at2"/>
<dbReference type="EMBL" id="FPAW01000055">
    <property type="protein sequence ID" value="SFU20988.1"/>
    <property type="molecule type" value="Genomic_DNA"/>
</dbReference>
<dbReference type="GO" id="GO:0000270">
    <property type="term" value="P:peptidoglycan metabolic process"/>
    <property type="evidence" value="ECO:0007669"/>
    <property type="project" value="TreeGrafter"/>
</dbReference>
<sequence>MSRHWTRRFIMGGLGAMLVPAGVLAAPPQVSLRPRSRGEEFGRQARGGVDGLIARAGLSGQAVCAVADVQSGLELEASGGDRGLPPASVAKALTALYALETLGADHRFTTRLLAAGPVQSGVLKGDLILAGGGDPTLNTDDLAALAADLKQAGVREVRGDFLIYEAALPVVRSIDPEQPDHVGYSPAVSGLALNFNRVHFEWKLAGKRYAVTMDARTGKYRPDVDIAQMKVVSRSLPVYTYADQKGVDQWTVASAALGKGGARWLPVRKPGAYAGDVFRTMARAHGIVLKSARTVERLPAGATILAQHDSTTLQPILKDMLKYSNNLTAEMVGLSASVAHGRRPDSLKASAAEMSRWAEQRFAMKGTLMVDHSGLGDASRMTAQDLVGALVQARKQDMLRPLLKPFKLRDSKGRVNRAHPIKVAAKTGTLNFVSGLGGYMTAADGTELAFAIFVADTDQRKRIPRAARERPKGARGWNYKAKSLQQDLIERWGALYGS</sequence>
<keyword evidence="3" id="KW-0645">Protease</keyword>
<accession>A0A1I7EAM7</accession>
<dbReference type="NCBIfam" id="TIGR00666">
    <property type="entry name" value="PBP4"/>
    <property type="match status" value="1"/>
</dbReference>
<comment type="similarity">
    <text evidence="1">Belongs to the peptidase S13 family.</text>
</comment>
<evidence type="ECO:0000313" key="4">
    <source>
        <dbReference type="Proteomes" id="UP000182466"/>
    </source>
</evidence>
<dbReference type="GO" id="GO:0004185">
    <property type="term" value="F:serine-type carboxypeptidase activity"/>
    <property type="evidence" value="ECO:0007669"/>
    <property type="project" value="InterPro"/>
</dbReference>
<dbReference type="STRING" id="999627.SAMN05216236_15516"/>
<evidence type="ECO:0000256" key="2">
    <source>
        <dbReference type="ARBA" id="ARBA00022801"/>
    </source>
</evidence>
<dbReference type="PANTHER" id="PTHR30023:SF0">
    <property type="entry name" value="PENICILLIN-SENSITIVE CARBOXYPEPTIDASE A"/>
    <property type="match status" value="1"/>
</dbReference>
<dbReference type="InterPro" id="IPR000667">
    <property type="entry name" value="Peptidase_S13"/>
</dbReference>
<dbReference type="Gene3D" id="3.40.710.10">
    <property type="entry name" value="DD-peptidase/beta-lactamase superfamily"/>
    <property type="match status" value="1"/>
</dbReference>
<dbReference type="InterPro" id="IPR012338">
    <property type="entry name" value="Beta-lactam/transpept-like"/>
</dbReference>
<dbReference type="PANTHER" id="PTHR30023">
    <property type="entry name" value="D-ALANYL-D-ALANINE CARBOXYPEPTIDASE"/>
    <property type="match status" value="1"/>
</dbReference>
<dbReference type="Gene3D" id="3.50.80.20">
    <property type="entry name" value="D-Ala-D-Ala carboxypeptidase C, peptidase S13"/>
    <property type="match status" value="1"/>
</dbReference>
<evidence type="ECO:0000256" key="1">
    <source>
        <dbReference type="ARBA" id="ARBA00006096"/>
    </source>
</evidence>
<reference evidence="3 4" key="1">
    <citation type="submission" date="2016-10" db="EMBL/GenBank/DDBJ databases">
        <authorList>
            <person name="de Groot N.N."/>
        </authorList>
    </citation>
    <scope>NUCLEOTIDE SEQUENCE [LARGE SCALE GENOMIC DNA]</scope>
    <source>
        <strain evidence="3 4">CGMCC 1.10959</strain>
    </source>
</reference>
<evidence type="ECO:0000313" key="3">
    <source>
        <dbReference type="EMBL" id="SFU20988.1"/>
    </source>
</evidence>
<name>A0A1I7EAM7_9RHOB</name>
<keyword evidence="4" id="KW-1185">Reference proteome</keyword>